<dbReference type="PROSITE" id="PS51175">
    <property type="entry name" value="CBM6"/>
    <property type="match status" value="3"/>
</dbReference>
<feature type="domain" description="CBM6" evidence="3">
    <location>
        <begin position="30"/>
        <end position="158"/>
    </location>
</feature>
<organism evidence="4 5">
    <name type="scientific">Kribbella koreensis</name>
    <dbReference type="NCBI Taxonomy" id="57909"/>
    <lineage>
        <taxon>Bacteria</taxon>
        <taxon>Bacillati</taxon>
        <taxon>Actinomycetota</taxon>
        <taxon>Actinomycetes</taxon>
        <taxon>Propionibacteriales</taxon>
        <taxon>Kribbellaceae</taxon>
        <taxon>Kribbella</taxon>
    </lineage>
</organism>
<dbReference type="InterPro" id="IPR012334">
    <property type="entry name" value="Pectin_lyas_fold"/>
</dbReference>
<dbReference type="InterPro" id="IPR008979">
    <property type="entry name" value="Galactose-bd-like_sf"/>
</dbReference>
<dbReference type="SMART" id="SM00710">
    <property type="entry name" value="PbH1"/>
    <property type="match status" value="10"/>
</dbReference>
<dbReference type="Pfam" id="PF22815">
    <property type="entry name" value="CatAgl_D1"/>
    <property type="match status" value="1"/>
</dbReference>
<sequence>MPKKRFVTLLAALLATSYLSIPAAAASFTATVEAENATLAGGAVVQTDHAGYSGSGFVGGFTDGNKGTAAVTAAVNIPTAASYDLSLRYANGTGSAKTLSLYRAGTKVQQLILPASANWDSWSDLHTTLSLPAGSNQLSYRFDPADSGNVNLDKLTVTDVPGAPAGALEAESATLSGGAVVATDHPGYTGSGFVGGYTDANKGNAATTFTVSSSMAGDSAVSLRYANGTGVAMTLSLYANAVKVRQISLPPTANWDTWGTASEAVPLTAGTNSVAYKFDTADTGNVNLDNITVSAPTDPPPPSSGPALENAFLSGGTTVGTSIAGYAGTGYVTGFTTTGSRAIRTVNVTAAGNASTTLRYSNTTGSTKTLSVYANGVKTGQVSLPAATGWATVAQTLPLRAGLNLIGYQYDAGDSGNVALDDLAVTGSTDLAARGATVPYTEYEAENSSTNGVVIGPDRTYRTLASESSGRRAVRLDNAGKYTQFTLTKPANSIVVRYSIPDNAAGTGITAPLGVYVGGAKVKDLTLTSAYSWVYGNYPFPNDPGLGNGHRFYDEVRSTLPSYPAGTVIKLQNDTSTPITVDLIDTEVVADAYTIPANSVDVTAYGAVSGSGDDTAAFNSAISAAKSAGKTLWIPNGVFDLTARVNVDNVTIRGAGMWYSTIRGNAGRGGFFATGGNVQLADFYFAGDVRYRDPDGSVTTDAALEGNFGTGSLIHNVWLEHSKVGLWANSGTNGLYVAGVRIRDMFADGVNLNTFSGDGSAVSNSRVDQSVFRNTGDDALAMWSFNSAVANCAFTFNTATLPALANTAAIYGGNGNRIEDNLFSDTVYTASGITISTWHSAQPFSGTTSVQRNTITRAGGFNTDWNSSQGGLWIYAEAREITAPVLIKDVDIIDSTYQGILMSWQKNVTNLTFDHVKVQTTGTYGIDLQVAGSATFNYVTVSGTGSGGLNNAFGYTLIRGPGNSGF</sequence>
<dbReference type="InterPro" id="IPR005084">
    <property type="entry name" value="CBM6"/>
</dbReference>
<gene>
    <name evidence="4" type="ORF">GCM10009554_16610</name>
</gene>
<dbReference type="SMART" id="SM00606">
    <property type="entry name" value="CBD_IV"/>
    <property type="match status" value="2"/>
</dbReference>
<dbReference type="PANTHER" id="PTHR43863:SF2">
    <property type="entry name" value="MALTASE-GLUCOAMYLASE"/>
    <property type="match status" value="1"/>
</dbReference>
<dbReference type="InterPro" id="IPR006626">
    <property type="entry name" value="PbH1"/>
</dbReference>
<feature type="domain" description="CBM6" evidence="3">
    <location>
        <begin position="166"/>
        <end position="294"/>
    </location>
</feature>
<evidence type="ECO:0000256" key="1">
    <source>
        <dbReference type="ARBA" id="ARBA00022729"/>
    </source>
</evidence>
<keyword evidence="1 2" id="KW-0732">Signal</keyword>
<comment type="caution">
    <text evidence="4">The sequence shown here is derived from an EMBL/GenBank/DDBJ whole genome shotgun (WGS) entry which is preliminary data.</text>
</comment>
<dbReference type="Pfam" id="PF16990">
    <property type="entry name" value="CBM_35"/>
    <property type="match status" value="2"/>
</dbReference>
<dbReference type="InterPro" id="IPR051816">
    <property type="entry name" value="Glycosyl_Hydrolase_31"/>
</dbReference>
<protein>
    <recommendedName>
        <fullName evidence="3">CBM6 domain-containing protein</fullName>
    </recommendedName>
</protein>
<feature type="chain" id="PRO_5046457011" description="CBM6 domain-containing protein" evidence="2">
    <location>
        <begin position="26"/>
        <end position="966"/>
    </location>
</feature>
<dbReference type="CDD" id="cd14490">
    <property type="entry name" value="CBM6-CBM35-CBM36_like_1"/>
    <property type="match status" value="1"/>
</dbReference>
<dbReference type="RefSeq" id="WP_343966545.1">
    <property type="nucleotide sequence ID" value="NZ_BAAAHK010000003.1"/>
</dbReference>
<reference evidence="5" key="1">
    <citation type="journal article" date="2019" name="Int. J. Syst. Evol. Microbiol.">
        <title>The Global Catalogue of Microorganisms (GCM) 10K type strain sequencing project: providing services to taxonomists for standard genome sequencing and annotation.</title>
        <authorList>
            <consortium name="The Broad Institute Genomics Platform"/>
            <consortium name="The Broad Institute Genome Sequencing Center for Infectious Disease"/>
            <person name="Wu L."/>
            <person name="Ma J."/>
        </authorList>
    </citation>
    <scope>NUCLEOTIDE SEQUENCE [LARGE SCALE GENOMIC DNA]</scope>
    <source>
        <strain evidence="5">JCM 10977</strain>
    </source>
</reference>
<dbReference type="InterPro" id="IPR033801">
    <property type="entry name" value="CBM6-CBM35-CBM36-like_1"/>
</dbReference>
<name>A0ABP4AAS6_9ACTN</name>
<evidence type="ECO:0000313" key="5">
    <source>
        <dbReference type="Proteomes" id="UP001500542"/>
    </source>
</evidence>
<evidence type="ECO:0000259" key="3">
    <source>
        <dbReference type="PROSITE" id="PS51175"/>
    </source>
</evidence>
<proteinExistence type="predicted"/>
<dbReference type="Gene3D" id="2.60.120.260">
    <property type="entry name" value="Galactose-binding domain-like"/>
    <property type="match status" value="4"/>
</dbReference>
<feature type="domain" description="CBM6" evidence="3">
    <location>
        <begin position="304"/>
        <end position="426"/>
    </location>
</feature>
<dbReference type="CDD" id="cd04083">
    <property type="entry name" value="CBM35_Lmo2446-like"/>
    <property type="match status" value="3"/>
</dbReference>
<dbReference type="Pfam" id="PF03422">
    <property type="entry name" value="CBM_6"/>
    <property type="match status" value="1"/>
</dbReference>
<keyword evidence="5" id="KW-1185">Reference proteome</keyword>
<evidence type="ECO:0000256" key="2">
    <source>
        <dbReference type="SAM" id="SignalP"/>
    </source>
</evidence>
<dbReference type="SUPFAM" id="SSF51126">
    <property type="entry name" value="Pectin lyase-like"/>
    <property type="match status" value="1"/>
</dbReference>
<dbReference type="InterPro" id="IPR011050">
    <property type="entry name" value="Pectin_lyase_fold/virulence"/>
</dbReference>
<dbReference type="InterPro" id="IPR006584">
    <property type="entry name" value="Cellulose-bd_IV"/>
</dbReference>
<accession>A0ABP4AAS6</accession>
<feature type="signal peptide" evidence="2">
    <location>
        <begin position="1"/>
        <end position="25"/>
    </location>
</feature>
<dbReference type="Gene3D" id="2.160.20.10">
    <property type="entry name" value="Single-stranded right-handed beta-helix, Pectin lyase-like"/>
    <property type="match status" value="1"/>
</dbReference>
<dbReference type="SUPFAM" id="SSF49785">
    <property type="entry name" value="Galactose-binding domain-like"/>
    <property type="match status" value="3"/>
</dbReference>
<dbReference type="EMBL" id="BAAAHK010000003">
    <property type="protein sequence ID" value="GAA0932229.1"/>
    <property type="molecule type" value="Genomic_DNA"/>
</dbReference>
<dbReference type="Proteomes" id="UP001500542">
    <property type="component" value="Unassembled WGS sequence"/>
</dbReference>
<evidence type="ECO:0000313" key="4">
    <source>
        <dbReference type="EMBL" id="GAA0932229.1"/>
    </source>
</evidence>
<dbReference type="PANTHER" id="PTHR43863">
    <property type="entry name" value="HYDROLASE, PUTATIVE (AFU_ORTHOLOGUE AFUA_1G03140)-RELATED"/>
    <property type="match status" value="1"/>
</dbReference>